<accession>A0ACD1A8J0</accession>
<sequence>MKKTTVGRAALLIAMMLFILFAVSGCAKGNQIELRKLPKDYSLEDAKKDGCVVFEDLDITSGQSTWDDFIATTEKKEPASVRIAYYYTLGDKSKYASEYYEEIKDDYPILYIQELRYDGDSYILDVNEEEGQVISHEYLYLLRYEGKPDSPNAIFTDYVYYVLVNDPNVTWDELEKGMLSSDLGDHIDHRLVYSDLKFRE</sequence>
<keyword evidence="2" id="KW-1185">Reference proteome</keyword>
<protein>
    <submittedName>
        <fullName evidence="1">Uncharacterized protein</fullName>
    </submittedName>
</protein>
<reference evidence="1" key="1">
    <citation type="submission" date="2019-08" db="EMBL/GenBank/DDBJ databases">
        <title>Genome sequence of Clostridiales bacterium MT110.</title>
        <authorList>
            <person name="Cao J."/>
        </authorList>
    </citation>
    <scope>NUCLEOTIDE SEQUENCE</scope>
    <source>
        <strain evidence="1">MT110</strain>
    </source>
</reference>
<dbReference type="EMBL" id="CP042469">
    <property type="protein sequence ID" value="QOX62676.1"/>
    <property type="molecule type" value="Genomic_DNA"/>
</dbReference>
<organism evidence="1 2">
    <name type="scientific">Anoxybacterium hadale</name>
    <dbReference type="NCBI Taxonomy" id="3408580"/>
    <lineage>
        <taxon>Bacteria</taxon>
        <taxon>Bacillati</taxon>
        <taxon>Bacillota</taxon>
        <taxon>Clostridia</taxon>
        <taxon>Peptostreptococcales</taxon>
        <taxon>Anaerovoracaceae</taxon>
        <taxon>Anoxybacterium</taxon>
    </lineage>
</organism>
<gene>
    <name evidence="1" type="ORF">FRZ06_04595</name>
</gene>
<dbReference type="Proteomes" id="UP000594014">
    <property type="component" value="Chromosome"/>
</dbReference>
<evidence type="ECO:0000313" key="1">
    <source>
        <dbReference type="EMBL" id="QOX62676.1"/>
    </source>
</evidence>
<evidence type="ECO:0000313" key="2">
    <source>
        <dbReference type="Proteomes" id="UP000594014"/>
    </source>
</evidence>
<name>A0ACD1A8J0_9FIRM</name>
<proteinExistence type="predicted"/>